<evidence type="ECO:0000259" key="8">
    <source>
        <dbReference type="Pfam" id="PF00326"/>
    </source>
</evidence>
<keyword evidence="6 7" id="KW-0720">Serine protease</keyword>
<organism evidence="10 11">
    <name type="scientific">Macrostomum lignano</name>
    <dbReference type="NCBI Taxonomy" id="282301"/>
    <lineage>
        <taxon>Eukaryota</taxon>
        <taxon>Metazoa</taxon>
        <taxon>Spiralia</taxon>
        <taxon>Lophotrochozoa</taxon>
        <taxon>Platyhelminthes</taxon>
        <taxon>Rhabditophora</taxon>
        <taxon>Macrostomorpha</taxon>
        <taxon>Macrostomida</taxon>
        <taxon>Macrostomidae</taxon>
        <taxon>Macrostomum</taxon>
    </lineage>
</organism>
<evidence type="ECO:0000256" key="7">
    <source>
        <dbReference type="RuleBase" id="RU368024"/>
    </source>
</evidence>
<dbReference type="Pfam" id="PF02897">
    <property type="entry name" value="Peptidase_S9_N"/>
    <property type="match status" value="1"/>
</dbReference>
<dbReference type="Gene3D" id="2.130.10.120">
    <property type="entry name" value="Prolyl oligopeptidase, N-terminal domain"/>
    <property type="match status" value="1"/>
</dbReference>
<dbReference type="GO" id="GO:0005829">
    <property type="term" value="C:cytosol"/>
    <property type="evidence" value="ECO:0007669"/>
    <property type="project" value="TreeGrafter"/>
</dbReference>
<keyword evidence="10" id="KW-1185">Reference proteome</keyword>
<evidence type="ECO:0000256" key="4">
    <source>
        <dbReference type="ARBA" id="ARBA00022670"/>
    </source>
</evidence>
<dbReference type="InterPro" id="IPR051167">
    <property type="entry name" value="Prolyl_oligopep/macrocyclase"/>
</dbReference>
<dbReference type="InterPro" id="IPR002470">
    <property type="entry name" value="Peptidase_S9A"/>
</dbReference>
<dbReference type="PROSITE" id="PS00708">
    <property type="entry name" value="PRO_ENDOPEP_SER"/>
    <property type="match status" value="1"/>
</dbReference>
<dbReference type="SUPFAM" id="SSF53474">
    <property type="entry name" value="alpha/beta-Hydrolases"/>
    <property type="match status" value="1"/>
</dbReference>
<dbReference type="Pfam" id="PF00326">
    <property type="entry name" value="Peptidase_S9"/>
    <property type="match status" value="1"/>
</dbReference>
<evidence type="ECO:0000256" key="2">
    <source>
        <dbReference type="ARBA" id="ARBA00005228"/>
    </source>
</evidence>
<comment type="similarity">
    <text evidence="2 7">Belongs to the peptidase S9A family.</text>
</comment>
<dbReference type="GO" id="GO:0006508">
    <property type="term" value="P:proteolysis"/>
    <property type="evidence" value="ECO:0007669"/>
    <property type="project" value="UniProtKB-KW"/>
</dbReference>
<dbReference type="WBParaSite" id="maker-uti_cns_0005473-snap-gene-0.11-mRNA-1">
    <property type="protein sequence ID" value="maker-uti_cns_0005473-snap-gene-0.11-mRNA-1"/>
    <property type="gene ID" value="maker-uti_cns_0005473-snap-gene-0.11"/>
</dbReference>
<dbReference type="FunFam" id="2.130.10.120:FF:000001">
    <property type="entry name" value="Prolyl endopeptidase"/>
    <property type="match status" value="1"/>
</dbReference>
<feature type="domain" description="Peptidase S9 prolyl oligopeptidase catalytic" evidence="8">
    <location>
        <begin position="486"/>
        <end position="709"/>
    </location>
</feature>
<evidence type="ECO:0000256" key="1">
    <source>
        <dbReference type="ARBA" id="ARBA00001070"/>
    </source>
</evidence>
<reference evidence="11" key="1">
    <citation type="submission" date="2016-11" db="UniProtKB">
        <authorList>
            <consortium name="WormBaseParasite"/>
        </authorList>
    </citation>
    <scope>IDENTIFICATION</scope>
</reference>
<evidence type="ECO:0000256" key="3">
    <source>
        <dbReference type="ARBA" id="ARBA00016310"/>
    </source>
</evidence>
<sequence length="715" mass="80144">LQANLPKYPDAPRDESIVDEFFGVKVSDPYRALEDSDSPGTKSFVEAQNKISSEYLAGCPDREKLRQCLTDLKDYPRYSVDFREGDRYFYWYNSGLQAQSVLKVRDTYDGESRTLLDPNTMSEEGTVSIGQLSMTRDGSVMAYCQSSCGLDWKTIRFKRVADGSDLPDQLDKVKFSGLAWTEDGAGVFYSCYPHGRMSEGGATGDLDLNHKLMYHKLGEPQSRDRLCAEFPDAPKWLVTASVSDCGQYALIFLTDGCKPANQLHVCQLAKDCPNGVAAGSGPLPYTVVSDSFDCSYHYITNDGPLFYLMTNGEAPRNRIVTFCLDTMRWLELVPQHETDVLSTAAVVNRSLILSYRRNVQDVLLVTDLLNRQAWKQIEFGLGTVGSITCERWHNELFFSYSSFLTPSNQYRVEFSPEGDFTTTLVRKSSPKGFDASEYTEKQVFYTSKDGTRVPMFIVRHRDLEGPAPCLLYGYGGFNISIMPYFSTDRLPLLRNYRCAFAVANIRGGDEFGEDWHLGGCLMNKQNCFDDFIAAAEYLVKEGVALPDKLVIEGASNGGLLVAACALQRPDLYAGVVCSMGVLDMLRFHKFTIGHGWVSDYGTPDGSKSEFRNVFAYSPLHNVARVADRSDWGSDFPALLVLTASHDDRVMALHSLKFVAEVQYRLGSRPGQTRPLLARIETKDGHGFGRPLNKTIEERADVYCFMQRSLALVWRD</sequence>
<name>A0A1I8HCW0_9PLAT</name>
<protein>
    <recommendedName>
        <fullName evidence="3 7">Prolyl endopeptidase</fullName>
        <ecNumber evidence="7">3.4.21.-</ecNumber>
    </recommendedName>
</protein>
<dbReference type="PRINTS" id="PR00862">
    <property type="entry name" value="PROLIGOPTASE"/>
</dbReference>
<dbReference type="Proteomes" id="UP000095280">
    <property type="component" value="Unplaced"/>
</dbReference>
<dbReference type="InterPro" id="IPR023302">
    <property type="entry name" value="Pept_S9A_N"/>
</dbReference>
<dbReference type="GO" id="GO:0004252">
    <property type="term" value="F:serine-type endopeptidase activity"/>
    <property type="evidence" value="ECO:0007669"/>
    <property type="project" value="UniProtKB-UniRule"/>
</dbReference>
<dbReference type="AlphaFoldDB" id="A0A1I8HCW0"/>
<dbReference type="Gene3D" id="3.40.50.1820">
    <property type="entry name" value="alpha/beta hydrolase"/>
    <property type="match status" value="1"/>
</dbReference>
<dbReference type="PANTHER" id="PTHR42881:SF2">
    <property type="entry name" value="PROLYL ENDOPEPTIDASE"/>
    <property type="match status" value="1"/>
</dbReference>
<dbReference type="SUPFAM" id="SSF50993">
    <property type="entry name" value="Peptidase/esterase 'gauge' domain"/>
    <property type="match status" value="1"/>
</dbReference>
<dbReference type="InterPro" id="IPR029058">
    <property type="entry name" value="AB_hydrolase_fold"/>
</dbReference>
<accession>A0A1I8HCW0</accession>
<evidence type="ECO:0000313" key="11">
    <source>
        <dbReference type="WBParaSite" id="maker-uti_cns_0005473-snap-gene-0.11-mRNA-1"/>
    </source>
</evidence>
<keyword evidence="5 7" id="KW-0378">Hydrolase</keyword>
<dbReference type="PANTHER" id="PTHR42881">
    <property type="entry name" value="PROLYL ENDOPEPTIDASE"/>
    <property type="match status" value="1"/>
</dbReference>
<evidence type="ECO:0000256" key="6">
    <source>
        <dbReference type="ARBA" id="ARBA00022825"/>
    </source>
</evidence>
<evidence type="ECO:0000256" key="5">
    <source>
        <dbReference type="ARBA" id="ARBA00022801"/>
    </source>
</evidence>
<evidence type="ECO:0000313" key="10">
    <source>
        <dbReference type="Proteomes" id="UP000095280"/>
    </source>
</evidence>
<dbReference type="InterPro" id="IPR002471">
    <property type="entry name" value="Pept_S9_AS"/>
</dbReference>
<comment type="catalytic activity">
    <reaction evidence="1">
        <text>Hydrolysis of Pro-|-Xaa &gt;&gt; Ala-|-Xaa in oligopeptides.</text>
        <dbReference type="EC" id="3.4.21.26"/>
    </reaction>
</comment>
<dbReference type="InterPro" id="IPR001375">
    <property type="entry name" value="Peptidase_S9_cat"/>
</dbReference>
<dbReference type="EC" id="3.4.21.-" evidence="7"/>
<keyword evidence="4 7" id="KW-0645">Protease</keyword>
<evidence type="ECO:0000259" key="9">
    <source>
        <dbReference type="Pfam" id="PF02897"/>
    </source>
</evidence>
<feature type="domain" description="Peptidase S9A N-terminal" evidence="9">
    <location>
        <begin position="9"/>
        <end position="415"/>
    </location>
</feature>
<proteinExistence type="inferred from homology"/>
<dbReference type="FunFam" id="3.40.50.1820:FF:000005">
    <property type="entry name" value="Prolyl endopeptidase"/>
    <property type="match status" value="1"/>
</dbReference>
<dbReference type="GO" id="GO:0070012">
    <property type="term" value="F:oligopeptidase activity"/>
    <property type="evidence" value="ECO:0007669"/>
    <property type="project" value="TreeGrafter"/>
</dbReference>